<gene>
    <name evidence="2" type="ORF">BKA55DRAFT_695366</name>
</gene>
<feature type="transmembrane region" description="Helical" evidence="1">
    <location>
        <begin position="165"/>
        <end position="187"/>
    </location>
</feature>
<proteinExistence type="predicted"/>
<comment type="caution">
    <text evidence="2">The sequence shown here is derived from an EMBL/GenBank/DDBJ whole genome shotgun (WGS) entry which is preliminary data.</text>
</comment>
<keyword evidence="1" id="KW-0472">Membrane</keyword>
<feature type="transmembrane region" description="Helical" evidence="1">
    <location>
        <begin position="20"/>
        <end position="48"/>
    </location>
</feature>
<evidence type="ECO:0000256" key="1">
    <source>
        <dbReference type="SAM" id="Phobius"/>
    </source>
</evidence>
<keyword evidence="1" id="KW-1133">Transmembrane helix</keyword>
<evidence type="ECO:0000313" key="2">
    <source>
        <dbReference type="EMBL" id="KAH7233845.1"/>
    </source>
</evidence>
<sequence>MEPELRTRPGILTVDTSEKHFSVVPVIVVSLGVAALSSFCAAGALASLRTSIGSILRLRCWSIPIRLLESLHPPERHPALGVRNWHRPRGSHLLGYVSIGRHGPAGDSGLVDPPGGVPSMVVAIALRGLGWWTALACGLLISSCSLGAGIWPWVMLAVSTNKSTQYAYCIVVALFAVGGVFPLYLSLVRSARGRERPPGWGFIGAVFQRRSRRVQV</sequence>
<dbReference type="AlphaFoldDB" id="A0A9P9G684"/>
<dbReference type="OrthoDB" id="546893at2759"/>
<feature type="transmembrane region" description="Helical" evidence="1">
    <location>
        <begin position="129"/>
        <end position="153"/>
    </location>
</feature>
<accession>A0A9P9G684</accession>
<reference evidence="2" key="1">
    <citation type="journal article" date="2021" name="Nat. Commun.">
        <title>Genetic determinants of endophytism in the Arabidopsis root mycobiome.</title>
        <authorList>
            <person name="Mesny F."/>
            <person name="Miyauchi S."/>
            <person name="Thiergart T."/>
            <person name="Pickel B."/>
            <person name="Atanasova L."/>
            <person name="Karlsson M."/>
            <person name="Huettel B."/>
            <person name="Barry K.W."/>
            <person name="Haridas S."/>
            <person name="Chen C."/>
            <person name="Bauer D."/>
            <person name="Andreopoulos W."/>
            <person name="Pangilinan J."/>
            <person name="LaButti K."/>
            <person name="Riley R."/>
            <person name="Lipzen A."/>
            <person name="Clum A."/>
            <person name="Drula E."/>
            <person name="Henrissat B."/>
            <person name="Kohler A."/>
            <person name="Grigoriev I.V."/>
            <person name="Martin F.M."/>
            <person name="Hacquard S."/>
        </authorList>
    </citation>
    <scope>NUCLEOTIDE SEQUENCE</scope>
    <source>
        <strain evidence="2">MPI-CAGE-AT-0023</strain>
    </source>
</reference>
<dbReference type="GeneID" id="70230098"/>
<dbReference type="RefSeq" id="XP_046044190.1">
    <property type="nucleotide sequence ID" value="XM_046200144.1"/>
</dbReference>
<keyword evidence="1" id="KW-0812">Transmembrane</keyword>
<dbReference type="EMBL" id="JAGMUX010000018">
    <property type="protein sequence ID" value="KAH7233845.1"/>
    <property type="molecule type" value="Genomic_DNA"/>
</dbReference>
<keyword evidence="3" id="KW-1185">Reference proteome</keyword>
<protein>
    <submittedName>
        <fullName evidence="2">Uncharacterized protein</fullName>
    </submittedName>
</protein>
<evidence type="ECO:0000313" key="3">
    <source>
        <dbReference type="Proteomes" id="UP000720189"/>
    </source>
</evidence>
<dbReference type="Proteomes" id="UP000720189">
    <property type="component" value="Unassembled WGS sequence"/>
</dbReference>
<organism evidence="2 3">
    <name type="scientific">Fusarium redolens</name>
    <dbReference type="NCBI Taxonomy" id="48865"/>
    <lineage>
        <taxon>Eukaryota</taxon>
        <taxon>Fungi</taxon>
        <taxon>Dikarya</taxon>
        <taxon>Ascomycota</taxon>
        <taxon>Pezizomycotina</taxon>
        <taxon>Sordariomycetes</taxon>
        <taxon>Hypocreomycetidae</taxon>
        <taxon>Hypocreales</taxon>
        <taxon>Nectriaceae</taxon>
        <taxon>Fusarium</taxon>
        <taxon>Fusarium redolens species complex</taxon>
    </lineage>
</organism>
<name>A0A9P9G684_FUSRE</name>